<dbReference type="SMART" id="SM00121">
    <property type="entry name" value="IB"/>
    <property type="match status" value="1"/>
</dbReference>
<evidence type="ECO:0000256" key="1">
    <source>
        <dbReference type="ARBA" id="ARBA00022729"/>
    </source>
</evidence>
<name>A0AAV7Q8C4_PLEWA</name>
<sequence length="524" mass="57268">MSVALLALAVGGLASVQVQGGCPTDCSCPREVLKDCAPGVPLVSDDCGCGCQVCAGQLNDECSALRPCDPGQDLICDYGAAPQRAWGICRASQQGRSCFFNGSVYLHEEHFQIACHSSCACRDGALGCVPLCPLTMPVIVPGCSNMRPVEVPGQCCKQWECVESNRLEDWPHSSDMQTPPWGNAIGENPGGAWGAETRPSWDHHPLAEPSKRRAEMESEESQALVAEEEDADGSSAGTPEGRPCTIQGATYQHGEHFQIGCRGSCVCQDGSMVCVSLCPPTQPAPVPGCLVMGQVEVPGQCCKQWRCLEFSNVIHEETAETPWGAQLLEDTGLQMRSRSLPSWRAEVTRRKRVNDMRTSSGMQSYRCQKEPTEWTHCSKTCGTGISTRLIWINGSCTPRVQRRVCMIRPCGQFLKDGQYTVIKGGKKCARLVRPADAETWTFKGCQTQRPLMPNYCGYCTNGRSCVPSKTHTVPLKFQCEGGAEISRKVMWVLNCICKETSIKKKPKGLQQKRRAQEASRAYLE</sequence>
<dbReference type="EMBL" id="JANPWB010000010">
    <property type="protein sequence ID" value="KAJ1134345.1"/>
    <property type="molecule type" value="Genomic_DNA"/>
</dbReference>
<dbReference type="InterPro" id="IPR006207">
    <property type="entry name" value="Cys_knot_C"/>
</dbReference>
<evidence type="ECO:0000256" key="4">
    <source>
        <dbReference type="SAM" id="MobiDB-lite"/>
    </source>
</evidence>
<evidence type="ECO:0000259" key="7">
    <source>
        <dbReference type="PROSITE" id="PS50184"/>
    </source>
</evidence>
<dbReference type="PROSITE" id="PS50092">
    <property type="entry name" value="TSP1"/>
    <property type="match status" value="1"/>
</dbReference>
<evidence type="ECO:0000313" key="9">
    <source>
        <dbReference type="Proteomes" id="UP001066276"/>
    </source>
</evidence>
<accession>A0AAV7Q8C4</accession>
<keyword evidence="9" id="KW-1185">Reference proteome</keyword>
<dbReference type="InterPro" id="IPR001007">
    <property type="entry name" value="VWF_dom"/>
</dbReference>
<dbReference type="PANTHER" id="PTHR11348:SF17">
    <property type="entry name" value="CCN"/>
    <property type="match status" value="1"/>
</dbReference>
<dbReference type="GO" id="GO:0005178">
    <property type="term" value="F:integrin binding"/>
    <property type="evidence" value="ECO:0007669"/>
    <property type="project" value="TreeGrafter"/>
</dbReference>
<dbReference type="SUPFAM" id="SSF57603">
    <property type="entry name" value="FnI-like domain"/>
    <property type="match status" value="1"/>
</dbReference>
<dbReference type="GO" id="GO:0031012">
    <property type="term" value="C:extracellular matrix"/>
    <property type="evidence" value="ECO:0007669"/>
    <property type="project" value="TreeGrafter"/>
</dbReference>
<dbReference type="PROSITE" id="PS01225">
    <property type="entry name" value="CTCK_2"/>
    <property type="match status" value="1"/>
</dbReference>
<dbReference type="AlphaFoldDB" id="A0AAV7Q8C4"/>
<feature type="signal peptide" evidence="5">
    <location>
        <begin position="1"/>
        <end position="20"/>
    </location>
</feature>
<proteinExistence type="predicted"/>
<evidence type="ECO:0000256" key="2">
    <source>
        <dbReference type="ARBA" id="ARBA00023157"/>
    </source>
</evidence>
<dbReference type="GO" id="GO:0045597">
    <property type="term" value="P:positive regulation of cell differentiation"/>
    <property type="evidence" value="ECO:0007669"/>
    <property type="project" value="TreeGrafter"/>
</dbReference>
<dbReference type="GO" id="GO:0007165">
    <property type="term" value="P:signal transduction"/>
    <property type="evidence" value="ECO:0007669"/>
    <property type="project" value="InterPro"/>
</dbReference>
<dbReference type="PROSITE" id="PS01208">
    <property type="entry name" value="VWFC_1"/>
    <property type="match status" value="2"/>
</dbReference>
<keyword evidence="2" id="KW-1015">Disulfide bond</keyword>
<feature type="chain" id="PRO_5043978429" description="Connective tissue growth factor" evidence="5">
    <location>
        <begin position="21"/>
        <end position="524"/>
    </location>
</feature>
<feature type="domain" description="CTCK" evidence="6">
    <location>
        <begin position="428"/>
        <end position="506"/>
    </location>
</feature>
<comment type="caution">
    <text evidence="8">The sequence shown here is derived from an EMBL/GenBank/DDBJ whole genome shotgun (WGS) entry which is preliminary data.</text>
</comment>
<evidence type="ECO:0008006" key="10">
    <source>
        <dbReference type="Google" id="ProtNLM"/>
    </source>
</evidence>
<comment type="caution">
    <text evidence="3">Lacks conserved residue(s) required for the propagation of feature annotation.</text>
</comment>
<feature type="domain" description="VWFC" evidence="7">
    <location>
        <begin position="96"/>
        <end position="162"/>
    </location>
</feature>
<reference evidence="8" key="1">
    <citation type="journal article" date="2022" name="bioRxiv">
        <title>Sequencing and chromosome-scale assembly of the giantPleurodeles waltlgenome.</title>
        <authorList>
            <person name="Brown T."/>
            <person name="Elewa A."/>
            <person name="Iarovenko S."/>
            <person name="Subramanian E."/>
            <person name="Araus A.J."/>
            <person name="Petzold A."/>
            <person name="Susuki M."/>
            <person name="Suzuki K.-i.T."/>
            <person name="Hayashi T."/>
            <person name="Toyoda A."/>
            <person name="Oliveira C."/>
            <person name="Osipova E."/>
            <person name="Leigh N.D."/>
            <person name="Simon A."/>
            <person name="Yun M.H."/>
        </authorList>
    </citation>
    <scope>NUCLEOTIDE SEQUENCE</scope>
    <source>
        <strain evidence="8">20211129_DDA</strain>
        <tissue evidence="8">Liver</tissue>
    </source>
</reference>
<dbReference type="InterPro" id="IPR050941">
    <property type="entry name" value="CCN"/>
</dbReference>
<protein>
    <recommendedName>
        <fullName evidence="10">Connective tissue growth factor</fullName>
    </recommendedName>
</protein>
<feature type="region of interest" description="Disordered" evidence="4">
    <location>
        <begin position="170"/>
        <end position="242"/>
    </location>
</feature>
<evidence type="ECO:0000256" key="3">
    <source>
        <dbReference type="PROSITE-ProRule" id="PRU00039"/>
    </source>
</evidence>
<gene>
    <name evidence="8" type="ORF">NDU88_000797</name>
</gene>
<dbReference type="GO" id="GO:0007155">
    <property type="term" value="P:cell adhesion"/>
    <property type="evidence" value="ECO:0007669"/>
    <property type="project" value="TreeGrafter"/>
</dbReference>
<dbReference type="GO" id="GO:0005615">
    <property type="term" value="C:extracellular space"/>
    <property type="evidence" value="ECO:0007669"/>
    <property type="project" value="TreeGrafter"/>
</dbReference>
<dbReference type="PROSITE" id="PS50184">
    <property type="entry name" value="VWFC_2"/>
    <property type="match status" value="2"/>
</dbReference>
<evidence type="ECO:0000259" key="6">
    <source>
        <dbReference type="PROSITE" id="PS01225"/>
    </source>
</evidence>
<dbReference type="InterPro" id="IPR000884">
    <property type="entry name" value="TSP1_rpt"/>
</dbReference>
<dbReference type="GO" id="GO:0008201">
    <property type="term" value="F:heparin binding"/>
    <property type="evidence" value="ECO:0007669"/>
    <property type="project" value="TreeGrafter"/>
</dbReference>
<dbReference type="InterPro" id="IPR000867">
    <property type="entry name" value="IGFBP-like"/>
</dbReference>
<evidence type="ECO:0000313" key="8">
    <source>
        <dbReference type="EMBL" id="KAJ1134345.1"/>
    </source>
</evidence>
<dbReference type="SMART" id="SM00214">
    <property type="entry name" value="VWC"/>
    <property type="match status" value="2"/>
</dbReference>
<dbReference type="InterPro" id="IPR043973">
    <property type="entry name" value="TSP1_CCN"/>
</dbReference>
<dbReference type="SMART" id="SM00041">
    <property type="entry name" value="CT"/>
    <property type="match status" value="1"/>
</dbReference>
<dbReference type="Pfam" id="PF19035">
    <property type="entry name" value="TSP1_CCN"/>
    <property type="match status" value="1"/>
</dbReference>
<evidence type="ECO:0000256" key="5">
    <source>
        <dbReference type="SAM" id="SignalP"/>
    </source>
</evidence>
<feature type="domain" description="VWFC" evidence="7">
    <location>
        <begin position="242"/>
        <end position="308"/>
    </location>
</feature>
<organism evidence="8 9">
    <name type="scientific">Pleurodeles waltl</name>
    <name type="common">Iberian ribbed newt</name>
    <dbReference type="NCBI Taxonomy" id="8319"/>
    <lineage>
        <taxon>Eukaryota</taxon>
        <taxon>Metazoa</taxon>
        <taxon>Chordata</taxon>
        <taxon>Craniata</taxon>
        <taxon>Vertebrata</taxon>
        <taxon>Euteleostomi</taxon>
        <taxon>Amphibia</taxon>
        <taxon>Batrachia</taxon>
        <taxon>Caudata</taxon>
        <taxon>Salamandroidea</taxon>
        <taxon>Salamandridae</taxon>
        <taxon>Pleurodelinae</taxon>
        <taxon>Pleurodeles</taxon>
    </lineage>
</organism>
<dbReference type="Proteomes" id="UP001066276">
    <property type="component" value="Chromosome 6"/>
</dbReference>
<feature type="compositionally biased region" description="Basic and acidic residues" evidence="4">
    <location>
        <begin position="199"/>
        <end position="216"/>
    </location>
</feature>
<dbReference type="PANTHER" id="PTHR11348">
    <property type="entry name" value="CONNECTIVE TISSUE GROWTH FACTOR-RELATED"/>
    <property type="match status" value="1"/>
</dbReference>
<keyword evidence="1 5" id="KW-0732">Signal</keyword>